<dbReference type="EMBL" id="JAHWQX010000001">
    <property type="protein sequence ID" value="MBW3095704.1"/>
    <property type="molecule type" value="Genomic_DNA"/>
</dbReference>
<evidence type="ECO:0000313" key="2">
    <source>
        <dbReference type="Proteomes" id="UP001430804"/>
    </source>
</evidence>
<name>A0ABS6WIC9_9HYPH</name>
<reference evidence="1" key="1">
    <citation type="submission" date="2021-07" db="EMBL/GenBank/DDBJ databases">
        <title>Pseudohoeflea marina sp. nov. a polyhydroxyalcanoate-producing bacterium.</title>
        <authorList>
            <person name="Zheng W."/>
            <person name="Yu S."/>
            <person name="Huang Y."/>
        </authorList>
    </citation>
    <scope>NUCLEOTIDE SEQUENCE</scope>
    <source>
        <strain evidence="1">DP4N28-3</strain>
    </source>
</reference>
<evidence type="ECO:0008006" key="3">
    <source>
        <dbReference type="Google" id="ProtNLM"/>
    </source>
</evidence>
<proteinExistence type="predicted"/>
<comment type="caution">
    <text evidence="1">The sequence shown here is derived from an EMBL/GenBank/DDBJ whole genome shotgun (WGS) entry which is preliminary data.</text>
</comment>
<protein>
    <recommendedName>
        <fullName evidence="3">7-cyano-7-deazaguanine synthase</fullName>
    </recommendedName>
</protein>
<sequence>MPPFLKLSYQTPTDPSDIRVRVTGGNSDIGTVFFRSSALPMTANGDALFCLGLTLAMELGAPVRINGEVEQGLLQNAGPIKDLLRSWYPFYRDIPVSTDGPTQRHYPEGRGTALFYSGGIDSSYSLAEAAPRLTALISLIDAKRPGEMAHGSERLIASTTRIAETYGLTPVFIETNVRYVIHPYLGWTLYHGSAMAAIRHLLGRHFDNVLIASSGDETVWDCPWGSHPTLDPLHATAGARLEHHGLVSRLEKTRTLLEHPALMRELHICTDSATHNCGLCKKCRFTMACLTALDAFDQAPTFPKDLQDAPNIFNLGDEASQSDLRVLRRALAETGRHPGVLADVEKAISDYQRAKARRTRWHLPNFKRRFYLIKRRARYWRATHLPRKQMTG</sequence>
<dbReference type="Proteomes" id="UP001430804">
    <property type="component" value="Unassembled WGS sequence"/>
</dbReference>
<gene>
    <name evidence="1" type="ORF">KY465_00265</name>
</gene>
<accession>A0ABS6WIC9</accession>
<evidence type="ECO:0000313" key="1">
    <source>
        <dbReference type="EMBL" id="MBW3095704.1"/>
    </source>
</evidence>
<dbReference type="RefSeq" id="WP_219157130.1">
    <property type="nucleotide sequence ID" value="NZ_JAHWQX010000001.1"/>
</dbReference>
<keyword evidence="2" id="KW-1185">Reference proteome</keyword>
<organism evidence="1 2">
    <name type="scientific">Pseudohoeflea coraliihabitans</name>
    <dbReference type="NCBI Taxonomy" id="2860393"/>
    <lineage>
        <taxon>Bacteria</taxon>
        <taxon>Pseudomonadati</taxon>
        <taxon>Pseudomonadota</taxon>
        <taxon>Alphaproteobacteria</taxon>
        <taxon>Hyphomicrobiales</taxon>
        <taxon>Rhizobiaceae</taxon>
        <taxon>Pseudohoeflea</taxon>
    </lineage>
</organism>